<dbReference type="PROSITE" id="PS00372">
    <property type="entry name" value="PTS_EIIA_TYPE_2_HIS"/>
    <property type="match status" value="1"/>
</dbReference>
<dbReference type="InterPro" id="IPR050893">
    <property type="entry name" value="Sugar_PTS"/>
</dbReference>
<dbReference type="GO" id="GO:0090563">
    <property type="term" value="F:protein-phosphocysteine-sugar phosphotransferase activity"/>
    <property type="evidence" value="ECO:0007669"/>
    <property type="project" value="TreeGrafter"/>
</dbReference>
<dbReference type="GO" id="GO:0016301">
    <property type="term" value="F:kinase activity"/>
    <property type="evidence" value="ECO:0007669"/>
    <property type="project" value="UniProtKB-KW"/>
</dbReference>
<dbReference type="CDD" id="cd00211">
    <property type="entry name" value="PTS_IIA_fru"/>
    <property type="match status" value="1"/>
</dbReference>
<evidence type="ECO:0000313" key="13">
    <source>
        <dbReference type="EMBL" id="MBB5070976.1"/>
    </source>
</evidence>
<dbReference type="Pfam" id="PF00359">
    <property type="entry name" value="PTS_EIIA_2"/>
    <property type="match status" value="1"/>
</dbReference>
<dbReference type="EMBL" id="JACHIV010000001">
    <property type="protein sequence ID" value="MBB5070976.1"/>
    <property type="molecule type" value="Genomic_DNA"/>
</dbReference>
<evidence type="ECO:0000259" key="12">
    <source>
        <dbReference type="PROSITE" id="PS51094"/>
    </source>
</evidence>
<dbReference type="PANTHER" id="PTHR30181">
    <property type="entry name" value="MANNITOL PERMEASE IIC COMPONENT"/>
    <property type="match status" value="1"/>
</dbReference>
<evidence type="ECO:0000256" key="2">
    <source>
        <dbReference type="ARBA" id="ARBA00014783"/>
    </source>
</evidence>
<dbReference type="InterPro" id="IPR016152">
    <property type="entry name" value="PTrfase/Anion_transptr"/>
</dbReference>
<keyword evidence="8" id="KW-0418">Kinase</keyword>
<proteinExistence type="predicted"/>
<evidence type="ECO:0000256" key="11">
    <source>
        <dbReference type="ARBA" id="ARBA00030962"/>
    </source>
</evidence>
<keyword evidence="3" id="KW-0813">Transport</keyword>
<comment type="caution">
    <text evidence="13">The sequence shown here is derived from an EMBL/GenBank/DDBJ whole genome shotgun (WGS) entry which is preliminary data.</text>
</comment>
<evidence type="ECO:0000256" key="10">
    <source>
        <dbReference type="ARBA" id="ARBA00030956"/>
    </source>
</evidence>
<keyword evidence="5" id="KW-0762">Sugar transport</keyword>
<feature type="domain" description="PTS EIIA type-2" evidence="12">
    <location>
        <begin position="6"/>
        <end position="157"/>
    </location>
</feature>
<protein>
    <recommendedName>
        <fullName evidence="2">Mannitol-specific phosphotransferase enzyme IIA component</fullName>
    </recommendedName>
    <alternativeName>
        <fullName evidence="10">EIIA</fullName>
    </alternativeName>
    <alternativeName>
        <fullName evidence="11">EIII</fullName>
    </alternativeName>
    <alternativeName>
        <fullName evidence="9">PTS system mannitol-specific EIIA component</fullName>
    </alternativeName>
</protein>
<name>A0A840NF12_9PSEU</name>
<evidence type="ECO:0000256" key="8">
    <source>
        <dbReference type="ARBA" id="ARBA00022777"/>
    </source>
</evidence>
<sequence length="161" mass="17011">MVVEARPPRPLAVRLGRTAAGCADAIDQCGRLLVETGAVDGPYVAAMHERERSMTTHLGEGVAIPHGTTESRRFVRRTALVVVQFPGGVRWSDGATVRLCVAIAAGASPADGSPDPAGAQHLGVLAALATVLMDPVRARELREAPDEATVDRLLRSTEEDR</sequence>
<dbReference type="SUPFAM" id="SSF55804">
    <property type="entry name" value="Phoshotransferase/anion transport protein"/>
    <property type="match status" value="1"/>
</dbReference>
<evidence type="ECO:0000256" key="1">
    <source>
        <dbReference type="ARBA" id="ARBA00002434"/>
    </source>
</evidence>
<dbReference type="InterPro" id="IPR002178">
    <property type="entry name" value="PTS_EIIA_type-2_dom"/>
</dbReference>
<keyword evidence="7" id="KW-0598">Phosphotransferase system</keyword>
<evidence type="ECO:0000256" key="4">
    <source>
        <dbReference type="ARBA" id="ARBA00022553"/>
    </source>
</evidence>
<accession>A0A840NF12</accession>
<gene>
    <name evidence="13" type="ORF">BJ969_004064</name>
</gene>
<evidence type="ECO:0000256" key="9">
    <source>
        <dbReference type="ARBA" id="ARBA00029908"/>
    </source>
</evidence>
<organism evidence="13 14">
    <name type="scientific">Saccharopolyspora gloriosae</name>
    <dbReference type="NCBI Taxonomy" id="455344"/>
    <lineage>
        <taxon>Bacteria</taxon>
        <taxon>Bacillati</taxon>
        <taxon>Actinomycetota</taxon>
        <taxon>Actinomycetes</taxon>
        <taxon>Pseudonocardiales</taxon>
        <taxon>Pseudonocardiaceae</taxon>
        <taxon>Saccharopolyspora</taxon>
    </lineage>
</organism>
<evidence type="ECO:0000256" key="5">
    <source>
        <dbReference type="ARBA" id="ARBA00022597"/>
    </source>
</evidence>
<keyword evidence="4" id="KW-0597">Phosphoprotein</keyword>
<comment type="function">
    <text evidence="1">The phosphoenolpyruvate-dependent sugar phosphotransferase system (sugar PTS), a major carbohydrate active transport system, catalyzes the phosphorylation of incoming sugar substrates concomitantly with their translocation across the cell membrane. The enzyme II CmtAB PTS system is involved in D-mannitol transport.</text>
</comment>
<dbReference type="PROSITE" id="PS51094">
    <property type="entry name" value="PTS_EIIA_TYPE_2"/>
    <property type="match status" value="1"/>
</dbReference>
<dbReference type="Gene3D" id="3.40.930.10">
    <property type="entry name" value="Mannitol-specific EII, Chain A"/>
    <property type="match status" value="1"/>
</dbReference>
<dbReference type="AlphaFoldDB" id="A0A840NF12"/>
<dbReference type="GO" id="GO:0009401">
    <property type="term" value="P:phosphoenolpyruvate-dependent sugar phosphotransferase system"/>
    <property type="evidence" value="ECO:0007669"/>
    <property type="project" value="UniProtKB-KW"/>
</dbReference>
<dbReference type="GO" id="GO:0005886">
    <property type="term" value="C:plasma membrane"/>
    <property type="evidence" value="ECO:0007669"/>
    <property type="project" value="TreeGrafter"/>
</dbReference>
<evidence type="ECO:0000256" key="6">
    <source>
        <dbReference type="ARBA" id="ARBA00022679"/>
    </source>
</evidence>
<evidence type="ECO:0000256" key="7">
    <source>
        <dbReference type="ARBA" id="ARBA00022683"/>
    </source>
</evidence>
<reference evidence="13 14" key="1">
    <citation type="submission" date="2020-08" db="EMBL/GenBank/DDBJ databases">
        <title>Sequencing the genomes of 1000 actinobacteria strains.</title>
        <authorList>
            <person name="Klenk H.-P."/>
        </authorList>
    </citation>
    <scope>NUCLEOTIDE SEQUENCE [LARGE SCALE GENOMIC DNA]</scope>
    <source>
        <strain evidence="13 14">DSM 45582</strain>
    </source>
</reference>
<dbReference type="Proteomes" id="UP000580474">
    <property type="component" value="Unassembled WGS sequence"/>
</dbReference>
<keyword evidence="6 13" id="KW-0808">Transferase</keyword>
<keyword evidence="14" id="KW-1185">Reference proteome</keyword>
<evidence type="ECO:0000313" key="14">
    <source>
        <dbReference type="Proteomes" id="UP000580474"/>
    </source>
</evidence>
<dbReference type="PANTHER" id="PTHR30181:SF2">
    <property type="entry name" value="PTS SYSTEM MANNITOL-SPECIFIC EIICBA COMPONENT"/>
    <property type="match status" value="1"/>
</dbReference>
<evidence type="ECO:0000256" key="3">
    <source>
        <dbReference type="ARBA" id="ARBA00022448"/>
    </source>
</evidence>
<dbReference type="RefSeq" id="WP_184480964.1">
    <property type="nucleotide sequence ID" value="NZ_JACHIV010000001.1"/>
</dbReference>